<reference evidence="1" key="1">
    <citation type="submission" date="2022-03" db="EMBL/GenBank/DDBJ databases">
        <title>Genomic analyses of argali, domestic sheep and their hybrids provide insights into chromosomal evolution, heterosis and genetic basis of agronomic traits.</title>
        <authorList>
            <person name="Li M."/>
        </authorList>
    </citation>
    <scope>NUCLEOTIDE SEQUENCE</scope>
    <source>
        <strain evidence="1">F1 hybrid</strain>
    </source>
</reference>
<accession>A0ACB9U9H4</accession>
<proteinExistence type="predicted"/>
<evidence type="ECO:0000313" key="2">
    <source>
        <dbReference type="Proteomes" id="UP001057279"/>
    </source>
</evidence>
<sequence>MRGNGNPLQYSCLKNPMDGGSWWATVHGVAKSWTQLSDFTFLSFRKTNPAQDYFLLNLVYYPVLLRFYFYLNLSSIWTFAITLSNWQPAYRPCTLLVYVPVPHLSAHVAAPVPHTVALCPTMW</sequence>
<evidence type="ECO:0000313" key="1">
    <source>
        <dbReference type="EMBL" id="KAI4561869.1"/>
    </source>
</evidence>
<protein>
    <submittedName>
        <fullName evidence="1">Uncharacterized protein</fullName>
    </submittedName>
</protein>
<dbReference type="EMBL" id="CM043046">
    <property type="protein sequence ID" value="KAI4561869.1"/>
    <property type="molecule type" value="Genomic_DNA"/>
</dbReference>
<comment type="caution">
    <text evidence="1">The sequence shown here is derived from an EMBL/GenBank/DDBJ whole genome shotgun (WGS) entry which is preliminary data.</text>
</comment>
<dbReference type="Proteomes" id="UP001057279">
    <property type="component" value="Linkage Group LG21"/>
</dbReference>
<name>A0ACB9U9H4_9CETA</name>
<keyword evidence="2" id="KW-1185">Reference proteome</keyword>
<gene>
    <name evidence="1" type="ORF">MJG53_016923</name>
</gene>
<organism evidence="1 2">
    <name type="scientific">Ovis ammon polii x Ovis aries</name>
    <dbReference type="NCBI Taxonomy" id="2918886"/>
    <lineage>
        <taxon>Eukaryota</taxon>
        <taxon>Metazoa</taxon>
        <taxon>Chordata</taxon>
        <taxon>Craniata</taxon>
        <taxon>Vertebrata</taxon>
        <taxon>Euteleostomi</taxon>
        <taxon>Mammalia</taxon>
        <taxon>Eutheria</taxon>
        <taxon>Laurasiatheria</taxon>
        <taxon>Artiodactyla</taxon>
        <taxon>Ruminantia</taxon>
        <taxon>Pecora</taxon>
        <taxon>Bovidae</taxon>
        <taxon>Caprinae</taxon>
        <taxon>Ovis</taxon>
    </lineage>
</organism>